<dbReference type="GeneID" id="54284790"/>
<comment type="similarity">
    <text evidence="1">Belongs to the PrpF family.</text>
</comment>
<dbReference type="GO" id="GO:0016853">
    <property type="term" value="F:isomerase activity"/>
    <property type="evidence" value="ECO:0007669"/>
    <property type="project" value="UniProtKB-KW"/>
</dbReference>
<name>A0A6A5XVT6_9PLEO</name>
<dbReference type="InterPro" id="IPR007400">
    <property type="entry name" value="PrpF-like"/>
</dbReference>
<dbReference type="PANTHER" id="PTHR43709:SF2">
    <property type="entry name" value="DUF453 DOMAIN PROTEIN (AFU_ORTHOLOGUE AFUA_6G00360)"/>
    <property type="match status" value="1"/>
</dbReference>
<dbReference type="Gene3D" id="3.10.310.10">
    <property type="entry name" value="Diaminopimelate Epimerase, Chain A, domain 1"/>
    <property type="match status" value="2"/>
</dbReference>
<evidence type="ECO:0000256" key="2">
    <source>
        <dbReference type="ARBA" id="ARBA00023235"/>
    </source>
</evidence>
<dbReference type="SUPFAM" id="SSF54506">
    <property type="entry name" value="Diaminopimelate epimerase-like"/>
    <property type="match status" value="2"/>
</dbReference>
<dbReference type="PANTHER" id="PTHR43709">
    <property type="entry name" value="ACONITATE ISOMERASE-RELATED"/>
    <property type="match status" value="1"/>
</dbReference>
<sequence length="453" mass="48891">MRYLRGLRPKHCGQSIAIRSFSISVRSSGSSDQAMQRPIKAAYYRGGTSRALMINPRDLPKSRAEWPDIFRQIMGTPDPNGRQLDGMGAGISSLSKICLVEPFRKPVGEHKEDVFLDYTFVGVGIESDEVDVAGNCGNMSSAIAPYAYNSKELFPDQHRQKDGEVSVMIRNTNTGALIRSTFKVVGDQAAVQGNYAIDGVAGTASKIRLDFLHPYGSKTGKVLPTGNLIDQIAGFQVTCVDGANPAVFIRSEDVDVDGTILPNEFNRLPEKLAVLEKIRRRAAVAMGLTSTEDDVPRVIPKIGIVSRSKTHKVLSGEKVNGNDVDVVVRFISDGQPHRAIPLTMALTTAVAARIEGTIVYQLLAETLVADDAITIGHASGKIQVDATMSSDGKTPESATVLRTAKRIFEGDVFYTSNFETNSPTEGGNSSATELGLSFVNERRGQSLTSKPAE</sequence>
<organism evidence="3 4">
    <name type="scientific">Aaosphaeria arxii CBS 175.79</name>
    <dbReference type="NCBI Taxonomy" id="1450172"/>
    <lineage>
        <taxon>Eukaryota</taxon>
        <taxon>Fungi</taxon>
        <taxon>Dikarya</taxon>
        <taxon>Ascomycota</taxon>
        <taxon>Pezizomycotina</taxon>
        <taxon>Dothideomycetes</taxon>
        <taxon>Pleosporomycetidae</taxon>
        <taxon>Pleosporales</taxon>
        <taxon>Pleosporales incertae sedis</taxon>
        <taxon>Aaosphaeria</taxon>
    </lineage>
</organism>
<evidence type="ECO:0000256" key="1">
    <source>
        <dbReference type="ARBA" id="ARBA00007673"/>
    </source>
</evidence>
<dbReference type="Pfam" id="PF04303">
    <property type="entry name" value="PrpF"/>
    <property type="match status" value="1"/>
</dbReference>
<dbReference type="RefSeq" id="XP_033385395.1">
    <property type="nucleotide sequence ID" value="XM_033527393.1"/>
</dbReference>
<dbReference type="Proteomes" id="UP000799778">
    <property type="component" value="Unassembled WGS sequence"/>
</dbReference>
<dbReference type="AlphaFoldDB" id="A0A6A5XVT6"/>
<evidence type="ECO:0000313" key="4">
    <source>
        <dbReference type="Proteomes" id="UP000799778"/>
    </source>
</evidence>
<evidence type="ECO:0000313" key="3">
    <source>
        <dbReference type="EMBL" id="KAF2017056.1"/>
    </source>
</evidence>
<dbReference type="OrthoDB" id="10267539at2759"/>
<dbReference type="EMBL" id="ML978068">
    <property type="protein sequence ID" value="KAF2017056.1"/>
    <property type="molecule type" value="Genomic_DNA"/>
</dbReference>
<reference evidence="3" key="1">
    <citation type="journal article" date="2020" name="Stud. Mycol.">
        <title>101 Dothideomycetes genomes: a test case for predicting lifestyles and emergence of pathogens.</title>
        <authorList>
            <person name="Haridas S."/>
            <person name="Albert R."/>
            <person name="Binder M."/>
            <person name="Bloem J."/>
            <person name="Labutti K."/>
            <person name="Salamov A."/>
            <person name="Andreopoulos B."/>
            <person name="Baker S."/>
            <person name="Barry K."/>
            <person name="Bills G."/>
            <person name="Bluhm B."/>
            <person name="Cannon C."/>
            <person name="Castanera R."/>
            <person name="Culley D."/>
            <person name="Daum C."/>
            <person name="Ezra D."/>
            <person name="Gonzalez J."/>
            <person name="Henrissat B."/>
            <person name="Kuo A."/>
            <person name="Liang C."/>
            <person name="Lipzen A."/>
            <person name="Lutzoni F."/>
            <person name="Magnuson J."/>
            <person name="Mondo S."/>
            <person name="Nolan M."/>
            <person name="Ohm R."/>
            <person name="Pangilinan J."/>
            <person name="Park H.-J."/>
            <person name="Ramirez L."/>
            <person name="Alfaro M."/>
            <person name="Sun H."/>
            <person name="Tritt A."/>
            <person name="Yoshinaga Y."/>
            <person name="Zwiers L.-H."/>
            <person name="Turgeon B."/>
            <person name="Goodwin S."/>
            <person name="Spatafora J."/>
            <person name="Crous P."/>
            <person name="Grigoriev I."/>
        </authorList>
    </citation>
    <scope>NUCLEOTIDE SEQUENCE</scope>
    <source>
        <strain evidence="3">CBS 175.79</strain>
    </source>
</reference>
<keyword evidence="2" id="KW-0413">Isomerase</keyword>
<keyword evidence="4" id="KW-1185">Reference proteome</keyword>
<accession>A0A6A5XVT6</accession>
<proteinExistence type="inferred from homology"/>
<protein>
    <submittedName>
        <fullName evidence="3">DUF453-domain-containing protein</fullName>
    </submittedName>
</protein>
<gene>
    <name evidence="3" type="ORF">BU24DRAFT_420084</name>
</gene>